<protein>
    <recommendedName>
        <fullName evidence="2">Bacteriophage T5 Orf172 DNA-binding domain-containing protein</fullName>
    </recommendedName>
</protein>
<accession>A0AAD3HJG2</accession>
<dbReference type="InterPro" id="IPR053006">
    <property type="entry name" value="Meiosis_regulatory"/>
</dbReference>
<keyword evidence="4" id="KW-1185">Reference proteome</keyword>
<dbReference type="InterPro" id="IPR018306">
    <property type="entry name" value="Phage_T5_Orf172_DNA-bd"/>
</dbReference>
<evidence type="ECO:0000313" key="4">
    <source>
        <dbReference type="Proteomes" id="UP001054857"/>
    </source>
</evidence>
<gene>
    <name evidence="3" type="ORF">Agub_g3536</name>
</gene>
<feature type="region of interest" description="Disordered" evidence="1">
    <location>
        <begin position="18"/>
        <end position="240"/>
    </location>
</feature>
<feature type="compositionally biased region" description="Low complexity" evidence="1">
    <location>
        <begin position="163"/>
        <end position="178"/>
    </location>
</feature>
<feature type="compositionally biased region" description="Polar residues" evidence="1">
    <location>
        <begin position="50"/>
        <end position="61"/>
    </location>
</feature>
<organism evidence="3 4">
    <name type="scientific">Astrephomene gubernaculifera</name>
    <dbReference type="NCBI Taxonomy" id="47775"/>
    <lineage>
        <taxon>Eukaryota</taxon>
        <taxon>Viridiplantae</taxon>
        <taxon>Chlorophyta</taxon>
        <taxon>core chlorophytes</taxon>
        <taxon>Chlorophyceae</taxon>
        <taxon>CS clade</taxon>
        <taxon>Chlamydomonadales</taxon>
        <taxon>Astrephomenaceae</taxon>
        <taxon>Astrephomene</taxon>
    </lineage>
</organism>
<feature type="compositionally biased region" description="Polar residues" evidence="1">
    <location>
        <begin position="205"/>
        <end position="218"/>
    </location>
</feature>
<reference evidence="3 4" key="1">
    <citation type="journal article" date="2021" name="Sci. Rep.">
        <title>Genome sequencing of the multicellular alga Astrephomene provides insights into convergent evolution of germ-soma differentiation.</title>
        <authorList>
            <person name="Yamashita S."/>
            <person name="Yamamoto K."/>
            <person name="Matsuzaki R."/>
            <person name="Suzuki S."/>
            <person name="Yamaguchi H."/>
            <person name="Hirooka S."/>
            <person name="Minakuchi Y."/>
            <person name="Miyagishima S."/>
            <person name="Kawachi M."/>
            <person name="Toyoda A."/>
            <person name="Nozaki H."/>
        </authorList>
    </citation>
    <scope>NUCLEOTIDE SEQUENCE [LARGE SCALE GENOMIC DNA]</scope>
    <source>
        <strain evidence="3 4">NIES-4017</strain>
    </source>
</reference>
<sequence>MVTLREWASKLACGCFSKEGTSGQDNFAQQQPAGVRQGWTQGAPPVTGTGRPSTNASQPAATPQAPGVALAPLNTRDPETITLGPSMSSAPPPAAPLTSSWPNHPNYIAPDSRESPSATRADGNTSDPAARSRPVSASGGRSPGIESYNSSPRDGPAPPADKPAPSGGSSTSPASPASPAAPPPLAPSPSARRAWPIGKLPPLQHSDTPQQEQPSLSRNETRPTAELTETAESASTPTPAGSVVKSLAYLEALLPSLQASDTAESVLERVRQDPSQVLAGGTRAAAPAGSADGPASNRQYYYVIHGSSRPLKETVTMLLQHFSPAVAQGASTSKQAAATAAEDVFFWLDVLSLDHTGELQGEEDTITDALKGAKAVLLVLDKYCTVLSDMRYLFQIWLAIRLDCVQRLRVISRGSDFVDLCKHIVAELKPDSPSWIALGRIISSYDAVTGGRPAAVKKASSDLRHALITGVMNSAILEFQRDAGRTQFYRFYIDCAAWLLTNEGFGRLPPKGEAEEVTTPSLVERDHLGAAAQRCVNDDATQLKLMQRIYRGVTEEGLEETSNSFDKGWVYMYKHKDSNEGLYKIGRHTGTCSEERLKQWWKDCGIPIEKVYDRVVKFPIAAEGLIHEELKGRGKHANKLPKCRGCGKVHTEWFSGTKEELIAVIDHWADYVNKNEWLLIDGSIKNYGRRQ</sequence>
<dbReference type="PANTHER" id="PTHR28094:SF1">
    <property type="entry name" value="MEIOTICALLY UP-REGULATED GENE 113 PROTEIN"/>
    <property type="match status" value="1"/>
</dbReference>
<dbReference type="Pfam" id="PF10544">
    <property type="entry name" value="T5orf172"/>
    <property type="match status" value="1"/>
</dbReference>
<evidence type="ECO:0000256" key="1">
    <source>
        <dbReference type="SAM" id="MobiDB-lite"/>
    </source>
</evidence>
<evidence type="ECO:0000259" key="2">
    <source>
        <dbReference type="SMART" id="SM00974"/>
    </source>
</evidence>
<dbReference type="PANTHER" id="PTHR28094">
    <property type="entry name" value="MEIOTICALLY UP-REGULATED GENE 113 PROTEIN"/>
    <property type="match status" value="1"/>
</dbReference>
<feature type="compositionally biased region" description="Polar residues" evidence="1">
    <location>
        <begin position="230"/>
        <end position="239"/>
    </location>
</feature>
<dbReference type="Proteomes" id="UP001054857">
    <property type="component" value="Unassembled WGS sequence"/>
</dbReference>
<comment type="caution">
    <text evidence="3">The sequence shown here is derived from an EMBL/GenBank/DDBJ whole genome shotgun (WGS) entry which is preliminary data.</text>
</comment>
<proteinExistence type="predicted"/>
<dbReference type="EMBL" id="BMAR01000003">
    <property type="protein sequence ID" value="GFR42605.1"/>
    <property type="molecule type" value="Genomic_DNA"/>
</dbReference>
<name>A0AAD3HJG2_9CHLO</name>
<feature type="compositionally biased region" description="Polar residues" evidence="1">
    <location>
        <begin position="115"/>
        <end position="127"/>
    </location>
</feature>
<dbReference type="AlphaFoldDB" id="A0AAD3HJG2"/>
<feature type="domain" description="Bacteriophage T5 Orf172 DNA-binding" evidence="2">
    <location>
        <begin position="577"/>
        <end position="668"/>
    </location>
</feature>
<evidence type="ECO:0000313" key="3">
    <source>
        <dbReference type="EMBL" id="GFR42605.1"/>
    </source>
</evidence>
<feature type="compositionally biased region" description="Polar residues" evidence="1">
    <location>
        <begin position="19"/>
        <end position="32"/>
    </location>
</feature>
<dbReference type="SMART" id="SM00974">
    <property type="entry name" value="T5orf172"/>
    <property type="match status" value="1"/>
</dbReference>